<sequence>MGVQACQPTPSLERIPRSTADVTQWVNPFIGTTNEGNTHPGAALPWGLAAATPHTINFRNRATNPAVYRYGDPYIYGFGSVNLSGLGCPIAGAVPLKFSRGEFQWDITHFESTYSKEEATPGYYNVQLDKHQLQVAMTATQRSTRFKVIPQEGTAPLNLMLDIGANMSHKKGGGVNLVNEQLVTGFQHDGSFCGVKKNAKIYFAMKVHTKPTSVQMLENKQQSSKRSVEGAQAGVLWVFDPVDQPVEVSVGISFVSTENALQNLQTEQGVKDFDTLKEEAQQTWNEALSKVEIEGGSEDERTVFYTALYHSLFLPHVISDVNGAYKNNETDSVYMAEGYTRYSTYSLWDTYRSLHPLLSLLYPKQECDMVQSMIEMYKEGGWLPKWELFGYDTYVMVGDPAVPVITDTYLKGITDFDAETALEAMLKGASVREHNPIRPGNQHYLDLGYIPIDDRGGDPQQFTFTNGIVWGPVSTTLEYNFADYNIAQLAKALGKEDLYQKYYKQSMSFTKLYDSETSFFRPKRKDGSWMQPFDPLDRHFDIRWKMSGGKGFVEGNAWQYNFFVPHAIDSLRALMGEKVFYEKLQRLFDEGQFDLTNEPDITYPYLFNYIKGKEQLTQRYIQEETAEHYTNSPDGIPGNDDAGTLSAWLVFAQLGIFPDAPGIPIYQLTTPKFQKTVLHLDEYVYGGKQVVLEKTGRQGSYFSHALLKDGTKVDRFRVGHQQLLNSGGITYQMDSVEVQQASM</sequence>
<dbReference type="Gene3D" id="1.20.1610.10">
    <property type="entry name" value="alpha-1,2-mannosidases domains"/>
    <property type="match status" value="1"/>
</dbReference>
<name>A0ABP9DGT3_9BACT</name>
<evidence type="ECO:0000313" key="6">
    <source>
        <dbReference type="EMBL" id="GAA4836394.1"/>
    </source>
</evidence>
<dbReference type="EMBL" id="BAABJX010000033">
    <property type="protein sequence ID" value="GAA4836394.1"/>
    <property type="molecule type" value="Genomic_DNA"/>
</dbReference>
<dbReference type="Pfam" id="PF07971">
    <property type="entry name" value="Glyco_hydro_92"/>
    <property type="match status" value="1"/>
</dbReference>
<evidence type="ECO:0000313" key="7">
    <source>
        <dbReference type="Proteomes" id="UP001500298"/>
    </source>
</evidence>
<protein>
    <submittedName>
        <fullName evidence="6">GH92 family glycosyl hydrolase</fullName>
    </submittedName>
</protein>
<comment type="cofactor">
    <cofactor evidence="1">
        <name>Ca(2+)</name>
        <dbReference type="ChEBI" id="CHEBI:29108"/>
    </cofactor>
</comment>
<dbReference type="SUPFAM" id="SSF48208">
    <property type="entry name" value="Six-hairpin glycosidases"/>
    <property type="match status" value="1"/>
</dbReference>
<comment type="caution">
    <text evidence="6">The sequence shown here is derived from an EMBL/GenBank/DDBJ whole genome shotgun (WGS) entry which is preliminary data.</text>
</comment>
<dbReference type="InterPro" id="IPR041371">
    <property type="entry name" value="GH92_N"/>
</dbReference>
<feature type="domain" description="Glycosyl hydrolase family 92" evidence="4">
    <location>
        <begin position="259"/>
        <end position="734"/>
    </location>
</feature>
<dbReference type="InterPro" id="IPR014718">
    <property type="entry name" value="GH-type_carb-bd"/>
</dbReference>
<dbReference type="InterPro" id="IPR050883">
    <property type="entry name" value="PNGase"/>
</dbReference>
<feature type="domain" description="Glycosyl hydrolase family 92 N-terminal" evidence="5">
    <location>
        <begin position="25"/>
        <end position="253"/>
    </location>
</feature>
<evidence type="ECO:0000259" key="5">
    <source>
        <dbReference type="Pfam" id="PF17678"/>
    </source>
</evidence>
<keyword evidence="7" id="KW-1185">Reference proteome</keyword>
<dbReference type="InterPro" id="IPR008928">
    <property type="entry name" value="6-hairpin_glycosidase_sf"/>
</dbReference>
<reference evidence="7" key="1">
    <citation type="journal article" date="2019" name="Int. J. Syst. Evol. Microbiol.">
        <title>The Global Catalogue of Microorganisms (GCM) 10K type strain sequencing project: providing services to taxonomists for standard genome sequencing and annotation.</title>
        <authorList>
            <consortium name="The Broad Institute Genomics Platform"/>
            <consortium name="The Broad Institute Genome Sequencing Center for Infectious Disease"/>
            <person name="Wu L."/>
            <person name="Ma J."/>
        </authorList>
    </citation>
    <scope>NUCLEOTIDE SEQUENCE [LARGE SCALE GENOMIC DNA]</scope>
    <source>
        <strain evidence="7">JCM 18326</strain>
    </source>
</reference>
<evidence type="ECO:0000259" key="4">
    <source>
        <dbReference type="Pfam" id="PF07971"/>
    </source>
</evidence>
<dbReference type="Pfam" id="PF17678">
    <property type="entry name" value="Glyco_hydro_92N"/>
    <property type="match status" value="1"/>
</dbReference>
<dbReference type="Gene3D" id="2.70.98.10">
    <property type="match status" value="1"/>
</dbReference>
<dbReference type="PANTHER" id="PTHR12143:SF39">
    <property type="entry name" value="SECRETED PROTEIN"/>
    <property type="match status" value="1"/>
</dbReference>
<dbReference type="InterPro" id="IPR005887">
    <property type="entry name" value="GH92_a_mannosidase_put"/>
</dbReference>
<dbReference type="PANTHER" id="PTHR12143">
    <property type="entry name" value="PEPTIDE N-GLYCANASE PNGASE -RELATED"/>
    <property type="match status" value="1"/>
</dbReference>
<dbReference type="InterPro" id="IPR012939">
    <property type="entry name" value="Glyco_hydro_92"/>
</dbReference>
<evidence type="ECO:0000256" key="3">
    <source>
        <dbReference type="ARBA" id="ARBA00022837"/>
    </source>
</evidence>
<keyword evidence="6" id="KW-0378">Hydrolase</keyword>
<accession>A0ABP9DGT3</accession>
<organism evidence="6 7">
    <name type="scientific">Algivirga pacifica</name>
    <dbReference type="NCBI Taxonomy" id="1162670"/>
    <lineage>
        <taxon>Bacteria</taxon>
        <taxon>Pseudomonadati</taxon>
        <taxon>Bacteroidota</taxon>
        <taxon>Cytophagia</taxon>
        <taxon>Cytophagales</taxon>
        <taxon>Flammeovirgaceae</taxon>
        <taxon>Algivirga</taxon>
    </lineage>
</organism>
<comment type="subunit">
    <text evidence="2">Monomer.</text>
</comment>
<proteinExistence type="predicted"/>
<dbReference type="Gene3D" id="3.30.2080.10">
    <property type="entry name" value="GH92 mannosidase domain"/>
    <property type="match status" value="1"/>
</dbReference>
<evidence type="ECO:0000256" key="1">
    <source>
        <dbReference type="ARBA" id="ARBA00001913"/>
    </source>
</evidence>
<gene>
    <name evidence="6" type="ORF">GCM10023331_21970</name>
</gene>
<evidence type="ECO:0000256" key="2">
    <source>
        <dbReference type="ARBA" id="ARBA00011245"/>
    </source>
</evidence>
<dbReference type="NCBIfam" id="TIGR01180">
    <property type="entry name" value="aman2_put"/>
    <property type="match status" value="1"/>
</dbReference>
<dbReference type="GO" id="GO:0016787">
    <property type="term" value="F:hydrolase activity"/>
    <property type="evidence" value="ECO:0007669"/>
    <property type="project" value="UniProtKB-KW"/>
</dbReference>
<dbReference type="Proteomes" id="UP001500298">
    <property type="component" value="Unassembled WGS sequence"/>
</dbReference>
<dbReference type="Gene3D" id="1.20.1050.60">
    <property type="entry name" value="alpha-1,2-mannosidase"/>
    <property type="match status" value="1"/>
</dbReference>
<keyword evidence="3" id="KW-0106">Calcium</keyword>